<feature type="compositionally biased region" description="Low complexity" evidence="1">
    <location>
        <begin position="596"/>
        <end position="610"/>
    </location>
</feature>
<name>A0A5J4VNJ5_9EUKA</name>
<feature type="region of interest" description="Disordered" evidence="1">
    <location>
        <begin position="590"/>
        <end position="645"/>
    </location>
</feature>
<sequence>MDKTLDNDNDDNEQLQKYSPQQLDEEEEDEIDQFAQRVRQKTQIFTGTKNLWRKASDQYRKDRQNINRTLIYQKNEQQNQANPSLFKELQTDRYIVLNDLKCKHIRRSCHCSILDATLRVICSEEEESNVVKHWGLRSLQRLIVNIRRSGSYSYDNLNGLPSYSYQTCRMAINAAEMWGSWGIWGRDQLCNQAKISDSLQQSSSENTLQSETSQFSSSTSQSPQIEDNNNNSNSNYKQDSINNTFLSSQRFQQLFSNAVNAFNKSCEMYGIGPSGFSGRGFCEGYWGRSGYSKPIREMNPRNYNRNTYHEPKESCILYVLQYIIGCSEGQNVDKDLVNEDENANQNIENENEKKQKEQNEQNNSSSDDDNNNQQQSSFTEYFDPNGALLQNSEQNQINLIDTASYCNYIYRSLNKYCEMASFDCSQEHKMNKNEYVYNIDDYSHSNDNISLFTLPLHQSNKPISSQIQIKPQILVPPPPLIFLLSLDEEFNRRLISAEVFDYTFDVFEEEGTYEGLDILNFHSYNQVARNSVDIVYLIENMKQWRPYLFKDYTMLCRRCALHYWNINAQNDIKTQYQSSYIQTERDNMNIDHQDGVNNYNQQNENMVNNEDAASSSEYAEVTSQSEESDEISSQSDSNISDTFEE</sequence>
<dbReference type="AlphaFoldDB" id="A0A5J4VNJ5"/>
<feature type="compositionally biased region" description="Low complexity" evidence="1">
    <location>
        <begin position="631"/>
        <end position="645"/>
    </location>
</feature>
<feature type="compositionally biased region" description="Low complexity" evidence="1">
    <location>
        <begin position="207"/>
        <end position="235"/>
    </location>
</feature>
<feature type="region of interest" description="Disordered" evidence="1">
    <location>
        <begin position="345"/>
        <end position="379"/>
    </location>
</feature>
<reference evidence="2 3" key="1">
    <citation type="submission" date="2019-03" db="EMBL/GenBank/DDBJ databases">
        <title>Single cell metagenomics reveals metabolic interactions within the superorganism composed of flagellate Streblomastix strix and complex community of Bacteroidetes bacteria on its surface.</title>
        <authorList>
            <person name="Treitli S.C."/>
            <person name="Kolisko M."/>
            <person name="Husnik F."/>
            <person name="Keeling P."/>
            <person name="Hampl V."/>
        </authorList>
    </citation>
    <scope>NUCLEOTIDE SEQUENCE [LARGE SCALE GENOMIC DNA]</scope>
    <source>
        <strain evidence="2">ST1C</strain>
    </source>
</reference>
<feature type="compositionally biased region" description="Low complexity" evidence="1">
    <location>
        <begin position="360"/>
        <end position="377"/>
    </location>
</feature>
<organism evidence="2 3">
    <name type="scientific">Streblomastix strix</name>
    <dbReference type="NCBI Taxonomy" id="222440"/>
    <lineage>
        <taxon>Eukaryota</taxon>
        <taxon>Metamonada</taxon>
        <taxon>Preaxostyla</taxon>
        <taxon>Oxymonadida</taxon>
        <taxon>Streblomastigidae</taxon>
        <taxon>Streblomastix</taxon>
    </lineage>
</organism>
<evidence type="ECO:0000313" key="3">
    <source>
        <dbReference type="Proteomes" id="UP000324800"/>
    </source>
</evidence>
<evidence type="ECO:0000256" key="1">
    <source>
        <dbReference type="SAM" id="MobiDB-lite"/>
    </source>
</evidence>
<feature type="region of interest" description="Disordered" evidence="1">
    <location>
        <begin position="201"/>
        <end position="239"/>
    </location>
</feature>
<evidence type="ECO:0000313" key="2">
    <source>
        <dbReference type="EMBL" id="KAA6384054.1"/>
    </source>
</evidence>
<protein>
    <submittedName>
        <fullName evidence="2">Uncharacterized protein</fullName>
    </submittedName>
</protein>
<feature type="compositionally biased region" description="Basic and acidic residues" evidence="1">
    <location>
        <begin position="350"/>
        <end position="359"/>
    </location>
</feature>
<proteinExistence type="predicted"/>
<dbReference type="EMBL" id="SNRW01005942">
    <property type="protein sequence ID" value="KAA6384054.1"/>
    <property type="molecule type" value="Genomic_DNA"/>
</dbReference>
<gene>
    <name evidence="2" type="ORF">EZS28_020419</name>
</gene>
<accession>A0A5J4VNJ5</accession>
<comment type="caution">
    <text evidence="2">The sequence shown here is derived from an EMBL/GenBank/DDBJ whole genome shotgun (WGS) entry which is preliminary data.</text>
</comment>
<feature type="region of interest" description="Disordered" evidence="1">
    <location>
        <begin position="1"/>
        <end position="30"/>
    </location>
</feature>
<dbReference type="Proteomes" id="UP000324800">
    <property type="component" value="Unassembled WGS sequence"/>
</dbReference>